<dbReference type="CDD" id="cd01646">
    <property type="entry name" value="RT_Bac_retron_I"/>
    <property type="match status" value="1"/>
</dbReference>
<dbReference type="EMBL" id="QVEQ01000003">
    <property type="protein sequence ID" value="RGB71805.1"/>
    <property type="molecule type" value="Genomic_DNA"/>
</dbReference>
<dbReference type="Pfam" id="PF00078">
    <property type="entry name" value="RVT_1"/>
    <property type="match status" value="1"/>
</dbReference>
<sequence>MKRAGFLYEKLLDRELIRDAIIKASRKKRRRRSVRRILNNIDHYVDELYTMIANESFTPSPYRRFQIKDGATQKVREICCPKFYPDQIVHWMMILVLEPVFMRGMCETNCGSVPGRGAHYGKKHIEKWYKLDRKNTKYCAKLDIRKFYPSSKAPAVMQELRHVIKCKRMLRLCETVLNSSDGLPIGNYTSQWFANFLLQRLDHFIKEVLHIRYFVRYMDDMCLWASSKKLLHRAVKAIEKFLAGLGLVLKANWQIFPTVARAVDFLGFRFFREKTTLRKNLALRLRRRVKKTYKHTQKTGRVRARDAAAVMSYCGWLKHAHCHGFFVKYVKPYVNFKKLKEAIRHEARIRARTAYCVGNAAQPRTV</sequence>
<comment type="caution">
    <text evidence="2">The sequence shown here is derived from an EMBL/GenBank/DDBJ whole genome shotgun (WGS) entry which is preliminary data.</text>
</comment>
<dbReference type="RefSeq" id="WP_117504977.1">
    <property type="nucleotide sequence ID" value="NZ_QVEQ01000003.1"/>
</dbReference>
<accession>A0A3E2TAS8</accession>
<evidence type="ECO:0000259" key="1">
    <source>
        <dbReference type="PROSITE" id="PS50878"/>
    </source>
</evidence>
<dbReference type="SUPFAM" id="SSF56672">
    <property type="entry name" value="DNA/RNA polymerases"/>
    <property type="match status" value="1"/>
</dbReference>
<organism evidence="2 3">
    <name type="scientific">Faecalibacterium prausnitzii</name>
    <dbReference type="NCBI Taxonomy" id="853"/>
    <lineage>
        <taxon>Bacteria</taxon>
        <taxon>Bacillati</taxon>
        <taxon>Bacillota</taxon>
        <taxon>Clostridia</taxon>
        <taxon>Eubacteriales</taxon>
        <taxon>Oscillospiraceae</taxon>
        <taxon>Faecalibacterium</taxon>
    </lineage>
</organism>
<dbReference type="AlphaFoldDB" id="A0A3E2TAS8"/>
<feature type="domain" description="Reverse transcriptase" evidence="1">
    <location>
        <begin position="1"/>
        <end position="270"/>
    </location>
</feature>
<dbReference type="PANTHER" id="PTHR34047">
    <property type="entry name" value="NUCLEAR INTRON MATURASE 1, MITOCHONDRIAL-RELATED"/>
    <property type="match status" value="1"/>
</dbReference>
<dbReference type="Proteomes" id="UP000261140">
    <property type="component" value="Unassembled WGS sequence"/>
</dbReference>
<proteinExistence type="predicted"/>
<dbReference type="InterPro" id="IPR043502">
    <property type="entry name" value="DNA/RNA_pol_sf"/>
</dbReference>
<dbReference type="InterPro" id="IPR000477">
    <property type="entry name" value="RT_dom"/>
</dbReference>
<evidence type="ECO:0000313" key="2">
    <source>
        <dbReference type="EMBL" id="RGB71805.1"/>
    </source>
</evidence>
<dbReference type="PROSITE" id="PS50878">
    <property type="entry name" value="RT_POL"/>
    <property type="match status" value="1"/>
</dbReference>
<protein>
    <recommendedName>
        <fullName evidence="1">Reverse transcriptase domain-containing protein</fullName>
    </recommendedName>
</protein>
<reference evidence="2 3" key="1">
    <citation type="submission" date="2018-08" db="EMBL/GenBank/DDBJ databases">
        <title>A genome reference for cultivated species of the human gut microbiota.</title>
        <authorList>
            <person name="Zou Y."/>
            <person name="Xue W."/>
            <person name="Luo G."/>
        </authorList>
    </citation>
    <scope>NUCLEOTIDE SEQUENCE [LARGE SCALE GENOMIC DNA]</scope>
    <source>
        <strain evidence="2 3">AF36-11AT</strain>
    </source>
</reference>
<name>A0A3E2TAS8_9FIRM</name>
<dbReference type="InterPro" id="IPR051083">
    <property type="entry name" value="GrpII_Intron_Splice-Mob/Def"/>
</dbReference>
<gene>
    <name evidence="2" type="ORF">DWZ89_04700</name>
</gene>
<dbReference type="PANTHER" id="PTHR34047:SF8">
    <property type="entry name" value="PROTEIN YKFC"/>
    <property type="match status" value="1"/>
</dbReference>
<evidence type="ECO:0000313" key="3">
    <source>
        <dbReference type="Proteomes" id="UP000261140"/>
    </source>
</evidence>